<dbReference type="GO" id="GO:0042597">
    <property type="term" value="C:periplasmic space"/>
    <property type="evidence" value="ECO:0007669"/>
    <property type="project" value="UniProtKB-SubCell"/>
</dbReference>
<keyword evidence="3" id="KW-0732">Signal</keyword>
<protein>
    <submittedName>
        <fullName evidence="5">ABC-type nitrate/sulfonate/bicarbonate transport system substrate-binding protein</fullName>
    </submittedName>
</protein>
<dbReference type="Proteomes" id="UP000295188">
    <property type="component" value="Unassembled WGS sequence"/>
</dbReference>
<evidence type="ECO:0000256" key="2">
    <source>
        <dbReference type="ARBA" id="ARBA00010742"/>
    </source>
</evidence>
<dbReference type="InterPro" id="IPR015168">
    <property type="entry name" value="SsuA/THI5"/>
</dbReference>
<evidence type="ECO:0000313" key="6">
    <source>
        <dbReference type="Proteomes" id="UP000295188"/>
    </source>
</evidence>
<accession>A0A4R3K401</accession>
<dbReference type="PANTHER" id="PTHR30024">
    <property type="entry name" value="ALIPHATIC SULFONATES-BINDING PROTEIN-RELATED"/>
    <property type="match status" value="1"/>
</dbReference>
<dbReference type="Gene3D" id="3.40.190.10">
    <property type="entry name" value="Periplasmic binding protein-like II"/>
    <property type="match status" value="2"/>
</dbReference>
<organism evidence="5 6">
    <name type="scientific">Pectinatus cerevisiiphilus</name>
    <dbReference type="NCBI Taxonomy" id="86956"/>
    <lineage>
        <taxon>Bacteria</taxon>
        <taxon>Bacillati</taxon>
        <taxon>Bacillota</taxon>
        <taxon>Negativicutes</taxon>
        <taxon>Selenomonadales</taxon>
        <taxon>Selenomonadaceae</taxon>
        <taxon>Pectinatus</taxon>
    </lineage>
</organism>
<comment type="subcellular location">
    <subcellularLocation>
        <location evidence="1">Periplasm</location>
    </subcellularLocation>
</comment>
<dbReference type="PANTHER" id="PTHR30024:SF47">
    <property type="entry name" value="TAURINE-BINDING PERIPLASMIC PROTEIN"/>
    <property type="match status" value="1"/>
</dbReference>
<dbReference type="OrthoDB" id="9815602at2"/>
<evidence type="ECO:0000256" key="3">
    <source>
        <dbReference type="ARBA" id="ARBA00022729"/>
    </source>
</evidence>
<dbReference type="SUPFAM" id="SSF53850">
    <property type="entry name" value="Periplasmic binding protein-like II"/>
    <property type="match status" value="1"/>
</dbReference>
<name>A0A4R3K401_9FIRM</name>
<dbReference type="RefSeq" id="WP_132550785.1">
    <property type="nucleotide sequence ID" value="NZ_SMAA01000015.1"/>
</dbReference>
<evidence type="ECO:0000313" key="5">
    <source>
        <dbReference type="EMBL" id="TCS77474.1"/>
    </source>
</evidence>
<reference evidence="5 6" key="1">
    <citation type="submission" date="2019-03" db="EMBL/GenBank/DDBJ databases">
        <title>Genomic Encyclopedia of Type Strains, Phase IV (KMG-IV): sequencing the most valuable type-strain genomes for metagenomic binning, comparative biology and taxonomic classification.</title>
        <authorList>
            <person name="Goeker M."/>
        </authorList>
    </citation>
    <scope>NUCLEOTIDE SEQUENCE [LARGE SCALE GENOMIC DNA]</scope>
    <source>
        <strain evidence="5 6">DSM 20467</strain>
    </source>
</reference>
<comment type="similarity">
    <text evidence="2">Belongs to the bacterial solute-binding protein SsuA/TauA family.</text>
</comment>
<keyword evidence="6" id="KW-1185">Reference proteome</keyword>
<dbReference type="AlphaFoldDB" id="A0A4R3K401"/>
<evidence type="ECO:0000256" key="1">
    <source>
        <dbReference type="ARBA" id="ARBA00004418"/>
    </source>
</evidence>
<sequence>MRMKRGVKNFLAGILGVVIVGAVFYGANNSDQVQGGGQAAAADNDGLIPIKTWSQTDCSSTPWVVADKKGFFAEEGLKVVYTGDTQPAQQIPSVINGDNDVGGGTHPNTLAVAINGGAKIKAVVVGGIDPAPDLDPKLRHMAWYVSPESGIKSFKDLNNIQGKVKFSTITTNICADFLANNIADRNNVARDKIEWVTMPDIQAVQAVKQGLVTVAGVHPPYYKSMEDAGMVKIADSFDAGLGPEAGVSYYYFSEDYIKQHPDTVKKFSRAMAKAERWSNANQEEARLLTENWIHVPVSATHYYYGGTDLKPRMIDPWIKDLENANVIPKGKIKSEDLLALDLAQ</sequence>
<dbReference type="Pfam" id="PF09084">
    <property type="entry name" value="NMT1"/>
    <property type="match status" value="1"/>
</dbReference>
<comment type="caution">
    <text evidence="5">The sequence shown here is derived from an EMBL/GenBank/DDBJ whole genome shotgun (WGS) entry which is preliminary data.</text>
</comment>
<gene>
    <name evidence="5" type="ORF">EDC37_11517</name>
</gene>
<feature type="domain" description="SsuA/THI5-like" evidence="4">
    <location>
        <begin position="60"/>
        <end position="285"/>
    </location>
</feature>
<dbReference type="EMBL" id="SMAA01000015">
    <property type="protein sequence ID" value="TCS77474.1"/>
    <property type="molecule type" value="Genomic_DNA"/>
</dbReference>
<evidence type="ECO:0000259" key="4">
    <source>
        <dbReference type="Pfam" id="PF09084"/>
    </source>
</evidence>
<proteinExistence type="inferred from homology"/>